<evidence type="ECO:0000259" key="7">
    <source>
        <dbReference type="Pfam" id="PF04236"/>
    </source>
</evidence>
<protein>
    <recommendedName>
        <fullName evidence="7">Transposase Tc5 C-terminal domain-containing protein</fullName>
    </recommendedName>
</protein>
<keyword evidence="2 6" id="KW-0812">Transmembrane</keyword>
<gene>
    <name evidence="8" type="ORF">BV898_12843</name>
</gene>
<dbReference type="OrthoDB" id="6747561at2759"/>
<dbReference type="AlphaFoldDB" id="A0A1W0WCM9"/>
<evidence type="ECO:0000256" key="1">
    <source>
        <dbReference type="ARBA" id="ARBA00004141"/>
    </source>
</evidence>
<dbReference type="PANTHER" id="PTHR21421">
    <property type="entry name" value="GUSTATORY RECEPTOR"/>
    <property type="match status" value="1"/>
</dbReference>
<evidence type="ECO:0000313" key="9">
    <source>
        <dbReference type="Proteomes" id="UP000192578"/>
    </source>
</evidence>
<dbReference type="GO" id="GO:0038023">
    <property type="term" value="F:signaling receptor activity"/>
    <property type="evidence" value="ECO:0007669"/>
    <property type="project" value="UniProtKB-ARBA"/>
</dbReference>
<keyword evidence="5" id="KW-0675">Receptor</keyword>
<keyword evidence="4 6" id="KW-0472">Membrane</keyword>
<organism evidence="8 9">
    <name type="scientific">Hypsibius exemplaris</name>
    <name type="common">Freshwater tardigrade</name>
    <dbReference type="NCBI Taxonomy" id="2072580"/>
    <lineage>
        <taxon>Eukaryota</taxon>
        <taxon>Metazoa</taxon>
        <taxon>Ecdysozoa</taxon>
        <taxon>Tardigrada</taxon>
        <taxon>Eutardigrada</taxon>
        <taxon>Parachela</taxon>
        <taxon>Hypsibioidea</taxon>
        <taxon>Hypsibiidae</taxon>
        <taxon>Hypsibius</taxon>
    </lineage>
</organism>
<dbReference type="GO" id="GO:0050909">
    <property type="term" value="P:sensory perception of taste"/>
    <property type="evidence" value="ECO:0007669"/>
    <property type="project" value="InterPro"/>
</dbReference>
<evidence type="ECO:0000256" key="5">
    <source>
        <dbReference type="ARBA" id="ARBA00023170"/>
    </source>
</evidence>
<evidence type="ECO:0000256" key="3">
    <source>
        <dbReference type="ARBA" id="ARBA00022989"/>
    </source>
</evidence>
<dbReference type="EMBL" id="MTYJ01000134">
    <property type="protein sequence ID" value="OQV12922.1"/>
    <property type="molecule type" value="Genomic_DNA"/>
</dbReference>
<comment type="subcellular location">
    <subcellularLocation>
        <location evidence="1">Membrane</location>
        <topology evidence="1">Multi-pass membrane protein</topology>
    </subcellularLocation>
</comment>
<evidence type="ECO:0000256" key="6">
    <source>
        <dbReference type="SAM" id="Phobius"/>
    </source>
</evidence>
<feature type="transmembrane region" description="Helical" evidence="6">
    <location>
        <begin position="394"/>
        <end position="420"/>
    </location>
</feature>
<dbReference type="InterPro" id="IPR007350">
    <property type="entry name" value="Transposase_Tc5_C"/>
</dbReference>
<feature type="transmembrane region" description="Helical" evidence="6">
    <location>
        <begin position="631"/>
        <end position="651"/>
    </location>
</feature>
<evidence type="ECO:0000313" key="8">
    <source>
        <dbReference type="EMBL" id="OQV12922.1"/>
    </source>
</evidence>
<feature type="transmembrane region" description="Helical" evidence="6">
    <location>
        <begin position="702"/>
        <end position="723"/>
    </location>
</feature>
<dbReference type="Pfam" id="PF08395">
    <property type="entry name" value="7tm_7"/>
    <property type="match status" value="1"/>
</dbReference>
<dbReference type="GO" id="GO:0016020">
    <property type="term" value="C:membrane"/>
    <property type="evidence" value="ECO:0007669"/>
    <property type="project" value="UniProtKB-SubCell"/>
</dbReference>
<feature type="transmembrane region" description="Helical" evidence="6">
    <location>
        <begin position="596"/>
        <end position="619"/>
    </location>
</feature>
<dbReference type="GO" id="GO:0051606">
    <property type="term" value="P:detection of stimulus"/>
    <property type="evidence" value="ECO:0007669"/>
    <property type="project" value="UniProtKB-ARBA"/>
</dbReference>
<evidence type="ECO:0000256" key="2">
    <source>
        <dbReference type="ARBA" id="ARBA00022692"/>
    </source>
</evidence>
<keyword evidence="3 6" id="KW-1133">Transmembrane helix</keyword>
<feature type="transmembrane region" description="Helical" evidence="6">
    <location>
        <begin position="520"/>
        <end position="546"/>
    </location>
</feature>
<accession>A0A1W0WCM9</accession>
<dbReference type="Proteomes" id="UP000192578">
    <property type="component" value="Unassembled WGS sequence"/>
</dbReference>
<feature type="transmembrane region" description="Helical" evidence="6">
    <location>
        <begin position="440"/>
        <end position="459"/>
    </location>
</feature>
<dbReference type="Pfam" id="PF04236">
    <property type="entry name" value="Transp_Tc5_C"/>
    <property type="match status" value="1"/>
</dbReference>
<keyword evidence="9" id="KW-1185">Reference proteome</keyword>
<comment type="caution">
    <text evidence="8">The sequence shown here is derived from an EMBL/GenBank/DDBJ whole genome shotgun (WGS) entry which is preliminary data.</text>
</comment>
<evidence type="ECO:0000256" key="4">
    <source>
        <dbReference type="ARBA" id="ARBA00023136"/>
    </source>
</evidence>
<dbReference type="PANTHER" id="PTHR21421:SF29">
    <property type="entry name" value="GUSTATORY RECEPTOR 5A FOR TREHALOSE-RELATED"/>
    <property type="match status" value="1"/>
</dbReference>
<reference evidence="9" key="1">
    <citation type="submission" date="2017-01" db="EMBL/GenBank/DDBJ databases">
        <title>Comparative genomics of anhydrobiosis in the tardigrade Hypsibius dujardini.</title>
        <authorList>
            <person name="Yoshida Y."/>
            <person name="Koutsovoulos G."/>
            <person name="Laetsch D."/>
            <person name="Stevens L."/>
            <person name="Kumar S."/>
            <person name="Horikawa D."/>
            <person name="Ishino K."/>
            <person name="Komine S."/>
            <person name="Tomita M."/>
            <person name="Blaxter M."/>
            <person name="Arakawa K."/>
        </authorList>
    </citation>
    <scope>NUCLEOTIDE SEQUENCE [LARGE SCALE GENOMIC DNA]</scope>
    <source>
        <strain evidence="9">Z151</strain>
    </source>
</reference>
<feature type="domain" description="Transposase Tc5 C-terminal" evidence="7">
    <location>
        <begin position="264"/>
        <end position="321"/>
    </location>
</feature>
<sequence>MVANKSVGCERFRASRTWVAAFKEANGIVSRKITRFVTRSSIDNETELMASAETFVVDARRFLWSFGTSHVKNSDQSGFNRELHTGRTLDFKGVKNVQAQVQQISATTHSYTIMPIVSASGVLEPFMLVVIQEPSGDFGPRVKQGLFQAPNLVVRASKSAGGRTALLVDSWPAFTDATLLEEANLYDKEVEFAIIPAGTTGMIQPFDVYGFRPWKCFFRHIQDQVVLHDLPVVLHQRNSIIKLQSLALNQFCAPRFVPMWRYGWKKAGYLDEAADHEKLGEFLTPVQFCFTGQESIAADECFECEGEPLLHFITCSWCKSPISSANYVHDVWFTSLYKLCQPFLILMRIGGLFFIHPHGGPISDRKILEASSATLTSSSKPGPTKWERFERISIVYSFLVLSVGLLFGAKFVYTMVYGLSRLATPLNRTSLGLIVSHSAYLGWIVQMILGQIIFLRACLRPSSLTEFFLRWESLRYFCADEKNCSSSPSFGKDFCWRRNVISFLAVLHCILQWMSVDFPLLLPGGILTAFVYVVPGYFFTLIAVTLSRDFLHLQRDFEVSIKDDGVVTIKSLEWFRQRHNSLCILVDMADEVYSPWIALTLGCNVIQVLSHIFLLAINTGRWSIVTDLTQAYWMLTYFLQMAVILYCGSMVSEAAQGPLRRLYQIDQSRLTVPESLQLQTFLHRLTPTPIGFTAWRMLPINYGALLVMLGTYVIYQLLLFQLVPSGGKDPINTVFVPGFNHTYHTF</sequence>
<proteinExistence type="predicted"/>
<name>A0A1W0WCM9_HYPEX</name>
<dbReference type="InterPro" id="IPR013604">
    <property type="entry name" value="7TM_chemorcpt"/>
</dbReference>